<feature type="compositionally biased region" description="Basic and acidic residues" evidence="1">
    <location>
        <begin position="405"/>
        <end position="434"/>
    </location>
</feature>
<dbReference type="AlphaFoldDB" id="A0A6A4VYD9"/>
<evidence type="ECO:0000256" key="1">
    <source>
        <dbReference type="SAM" id="MobiDB-lite"/>
    </source>
</evidence>
<evidence type="ECO:0000313" key="3">
    <source>
        <dbReference type="Proteomes" id="UP000440578"/>
    </source>
</evidence>
<sequence>MSLVEAMTLLSGSLGDTARMIAHDGPAATVATCLLLKAGFLALHLLALRLPECSFLERLALLHWSFDGWNVWCLAVFARTGRLPWSLETCVLYHVLGYLVYSVVYLHLQSREWTARHGEPYPMGETPDSELTVRVSADDEAEDEVAATSDPFGSPDGGWVLSEDVPDDEREDTITPATARTGRDALCAIPENEPGTVPPKEDSKVEADKKPMENGGKEVKMNGERPTKSGSVIENGSGEPAKSGSGGPSEDCTRGPVEDSSSEPGGVQLSPTTNRPYRKLDAAGELLPGSPVSDAQCRDITEDIAAALKAGRRADGAERDADGTGFNKYSPVKTARIGPASGGGRVRFGLPCASEQDAEEGENDKEKGERKRVGSDGGEGEDKKIEAGVNGNEKDHNGINGDQKINGDHHNGDHHGHDGVNGDRHSPGSDNGER</sequence>
<proteinExistence type="predicted"/>
<accession>A0A6A4VYD9</accession>
<gene>
    <name evidence="2" type="ORF">FJT64_003957</name>
</gene>
<feature type="compositionally biased region" description="Basic and acidic residues" evidence="1">
    <location>
        <begin position="364"/>
        <end position="397"/>
    </location>
</feature>
<protein>
    <submittedName>
        <fullName evidence="2">Uncharacterized protein</fullName>
    </submittedName>
</protein>
<keyword evidence="3" id="KW-1185">Reference proteome</keyword>
<comment type="caution">
    <text evidence="2">The sequence shown here is derived from an EMBL/GenBank/DDBJ whole genome shotgun (WGS) entry which is preliminary data.</text>
</comment>
<feature type="compositionally biased region" description="Basic and acidic residues" evidence="1">
    <location>
        <begin position="199"/>
        <end position="227"/>
    </location>
</feature>
<reference evidence="2 3" key="1">
    <citation type="submission" date="2019-07" db="EMBL/GenBank/DDBJ databases">
        <title>Draft genome assembly of a fouling barnacle, Amphibalanus amphitrite (Darwin, 1854): The first reference genome for Thecostraca.</title>
        <authorList>
            <person name="Kim W."/>
        </authorList>
    </citation>
    <scope>NUCLEOTIDE SEQUENCE [LARGE SCALE GENOMIC DNA]</scope>
    <source>
        <strain evidence="2">SNU_AA5</strain>
        <tissue evidence="2">Soma without cirri and trophi</tissue>
    </source>
</reference>
<feature type="region of interest" description="Disordered" evidence="1">
    <location>
        <begin position="310"/>
        <end position="434"/>
    </location>
</feature>
<evidence type="ECO:0000313" key="2">
    <source>
        <dbReference type="EMBL" id="KAF0298683.1"/>
    </source>
</evidence>
<dbReference type="EMBL" id="VIIS01001416">
    <property type="protein sequence ID" value="KAF0298683.1"/>
    <property type="molecule type" value="Genomic_DNA"/>
</dbReference>
<feature type="compositionally biased region" description="Basic and acidic residues" evidence="1">
    <location>
        <begin position="312"/>
        <end position="322"/>
    </location>
</feature>
<dbReference type="Proteomes" id="UP000440578">
    <property type="component" value="Unassembled WGS sequence"/>
</dbReference>
<feature type="region of interest" description="Disordered" evidence="1">
    <location>
        <begin position="135"/>
        <end position="296"/>
    </location>
</feature>
<name>A0A6A4VYD9_AMPAM</name>
<organism evidence="2 3">
    <name type="scientific">Amphibalanus amphitrite</name>
    <name type="common">Striped barnacle</name>
    <name type="synonym">Balanus amphitrite</name>
    <dbReference type="NCBI Taxonomy" id="1232801"/>
    <lineage>
        <taxon>Eukaryota</taxon>
        <taxon>Metazoa</taxon>
        <taxon>Ecdysozoa</taxon>
        <taxon>Arthropoda</taxon>
        <taxon>Crustacea</taxon>
        <taxon>Multicrustacea</taxon>
        <taxon>Cirripedia</taxon>
        <taxon>Thoracica</taxon>
        <taxon>Thoracicalcarea</taxon>
        <taxon>Balanomorpha</taxon>
        <taxon>Balanoidea</taxon>
        <taxon>Balanidae</taxon>
        <taxon>Amphibalaninae</taxon>
        <taxon>Amphibalanus</taxon>
    </lineage>
</organism>